<proteinExistence type="predicted"/>
<keyword evidence="4" id="KW-1185">Reference proteome</keyword>
<keyword evidence="1" id="KW-0472">Membrane</keyword>
<reference evidence="3" key="1">
    <citation type="submission" date="2022-05" db="EMBL/GenBank/DDBJ databases">
        <title>Comparative Genomics of Spacecraft Associated Microbes.</title>
        <authorList>
            <person name="Tran M.T."/>
            <person name="Wright A."/>
            <person name="Seuylemezian A."/>
            <person name="Eisen J."/>
            <person name="Coil D."/>
        </authorList>
    </citation>
    <scope>NUCLEOTIDE SEQUENCE</scope>
    <source>
        <strain evidence="3">214.1.1</strain>
    </source>
</reference>
<feature type="transmembrane region" description="Helical" evidence="1">
    <location>
        <begin position="6"/>
        <end position="22"/>
    </location>
</feature>
<evidence type="ECO:0000313" key="4">
    <source>
        <dbReference type="Proteomes" id="UP001139179"/>
    </source>
</evidence>
<gene>
    <name evidence="3" type="ORF">M3202_21325</name>
</gene>
<organism evidence="3 4">
    <name type="scientific">Halalkalibacter oceani</name>
    <dbReference type="NCBI Taxonomy" id="1653776"/>
    <lineage>
        <taxon>Bacteria</taxon>
        <taxon>Bacillati</taxon>
        <taxon>Bacillota</taxon>
        <taxon>Bacilli</taxon>
        <taxon>Bacillales</taxon>
        <taxon>Bacillaceae</taxon>
        <taxon>Halalkalibacter</taxon>
    </lineage>
</organism>
<dbReference type="Pfam" id="PF09851">
    <property type="entry name" value="SHOCT"/>
    <property type="match status" value="1"/>
</dbReference>
<evidence type="ECO:0000256" key="1">
    <source>
        <dbReference type="SAM" id="Phobius"/>
    </source>
</evidence>
<sequence length="122" mass="13976">MNFLGYVVVAITAICLYFLTVKRFKKGPNISRVFYVLSIISFYIGLFKSPAISVFVALIDAVIAGIFWFIIGLLFEHFSNRKQRRSPLIPVADEIEKLAKLKEKGIISEEEFRKQKDNLLSN</sequence>
<feature type="transmembrane region" description="Helical" evidence="1">
    <location>
        <begin position="52"/>
        <end position="75"/>
    </location>
</feature>
<keyword evidence="1" id="KW-0812">Transmembrane</keyword>
<dbReference type="EMBL" id="JAMBOL010000045">
    <property type="protein sequence ID" value="MCM3716589.1"/>
    <property type="molecule type" value="Genomic_DNA"/>
</dbReference>
<feature type="domain" description="SHOCT" evidence="2">
    <location>
        <begin position="93"/>
        <end position="120"/>
    </location>
</feature>
<dbReference type="AlphaFoldDB" id="A0A9X2DT54"/>
<dbReference type="Proteomes" id="UP001139179">
    <property type="component" value="Unassembled WGS sequence"/>
</dbReference>
<dbReference type="InterPro" id="IPR018649">
    <property type="entry name" value="SHOCT"/>
</dbReference>
<keyword evidence="1" id="KW-1133">Transmembrane helix</keyword>
<evidence type="ECO:0000259" key="2">
    <source>
        <dbReference type="Pfam" id="PF09851"/>
    </source>
</evidence>
<name>A0A9X2DT54_9BACI</name>
<comment type="caution">
    <text evidence="3">The sequence shown here is derived from an EMBL/GenBank/DDBJ whole genome shotgun (WGS) entry which is preliminary data.</text>
</comment>
<evidence type="ECO:0000313" key="3">
    <source>
        <dbReference type="EMBL" id="MCM3716589.1"/>
    </source>
</evidence>
<protein>
    <submittedName>
        <fullName evidence="3">SHOCT domain-containing protein</fullName>
    </submittedName>
</protein>
<accession>A0A9X2DT54</accession>
<feature type="transmembrane region" description="Helical" evidence="1">
    <location>
        <begin position="29"/>
        <end position="46"/>
    </location>
</feature>
<dbReference type="RefSeq" id="WP_251225237.1">
    <property type="nucleotide sequence ID" value="NZ_JAMBOL010000045.1"/>
</dbReference>